<keyword evidence="3" id="KW-0472">Membrane</keyword>
<dbReference type="CDD" id="cd01949">
    <property type="entry name" value="GGDEF"/>
    <property type="match status" value="1"/>
</dbReference>
<evidence type="ECO:0000313" key="6">
    <source>
        <dbReference type="Proteomes" id="UP000737171"/>
    </source>
</evidence>
<evidence type="ECO:0000313" key="5">
    <source>
        <dbReference type="EMBL" id="NRF71823.1"/>
    </source>
</evidence>
<sequence length="563" mass="59745">MHAALPLSPPAPTTPPARFRSLKWRLTTATLLAFTLALLALGAALLGRAERDTLSAQRRDELTAVTQAAAVLSRRVVEHQRALQVVAAQLDPATLADDTRLFQFVAGKPVLLAMFHNLAVTGTDGHARVRHDARGLQRSALYLGDLDQFRQTLTEQRPLISPPLASRVTGEPIVVLSQPLKHAGGVHGALFGTLTLAKRELLGELVQLQSDGARALLIVTDSNGLILVHPDPARLLKKLADEPRFTQAHAQWVSAGRPVEPGGLAFEQAGQLVSAAGVAGPDWVVWRALPEAELLAPLLAARSHALAWGGGVLIGMALLTWLLITLELKPLATLERRAKQLFDATLAPGAGWPEAGGEIGSLAAVLKQAAIDRAELEACNRQALRKLEWSATHDALTGLVNREAFDARLAQLFAQVDGLDARDRPPAALIAIDLDHFKPVNDDAGHAAGDEVLRAVAGAIASRVRAGDLVARTGGDEFTVLLEPCAPEGAARAAEEIRQAILQLAVPWQGRVLQVGASVGVTLLTPAIANADHWKQAADAACYAAKAAGRAARAEPPRLVLFR</sequence>
<dbReference type="EC" id="2.7.7.65" evidence="1"/>
<dbReference type="SUPFAM" id="SSF55073">
    <property type="entry name" value="Nucleotide cyclase"/>
    <property type="match status" value="1"/>
</dbReference>
<dbReference type="PROSITE" id="PS50887">
    <property type="entry name" value="GGDEF"/>
    <property type="match status" value="1"/>
</dbReference>
<dbReference type="Pfam" id="PF00990">
    <property type="entry name" value="GGDEF"/>
    <property type="match status" value="1"/>
</dbReference>
<dbReference type="EMBL" id="JABRWJ010000014">
    <property type="protein sequence ID" value="NRF71823.1"/>
    <property type="molecule type" value="Genomic_DNA"/>
</dbReference>
<dbReference type="Proteomes" id="UP000737171">
    <property type="component" value="Unassembled WGS sequence"/>
</dbReference>
<feature type="transmembrane region" description="Helical" evidence="3">
    <location>
        <begin position="305"/>
        <end position="326"/>
    </location>
</feature>
<name>A0ABX2ET61_9BURK</name>
<protein>
    <recommendedName>
        <fullName evidence="1">diguanylate cyclase</fullName>
        <ecNumber evidence="1">2.7.7.65</ecNumber>
    </recommendedName>
</protein>
<dbReference type="Gene3D" id="3.30.70.270">
    <property type="match status" value="1"/>
</dbReference>
<organism evidence="5 6">
    <name type="scientific">Pseudaquabacterium terrae</name>
    <dbReference type="NCBI Taxonomy" id="2732868"/>
    <lineage>
        <taxon>Bacteria</taxon>
        <taxon>Pseudomonadati</taxon>
        <taxon>Pseudomonadota</taxon>
        <taxon>Betaproteobacteria</taxon>
        <taxon>Burkholderiales</taxon>
        <taxon>Sphaerotilaceae</taxon>
        <taxon>Pseudaquabacterium</taxon>
    </lineage>
</organism>
<dbReference type="SMART" id="SM00267">
    <property type="entry name" value="GGDEF"/>
    <property type="match status" value="1"/>
</dbReference>
<dbReference type="InterPro" id="IPR029787">
    <property type="entry name" value="Nucleotide_cyclase"/>
</dbReference>
<evidence type="ECO:0000259" key="4">
    <source>
        <dbReference type="PROSITE" id="PS50887"/>
    </source>
</evidence>
<dbReference type="Gene3D" id="3.30.450.20">
    <property type="entry name" value="PAS domain"/>
    <property type="match status" value="1"/>
</dbReference>
<feature type="domain" description="GGDEF" evidence="4">
    <location>
        <begin position="425"/>
        <end position="558"/>
    </location>
</feature>
<dbReference type="InterPro" id="IPR043128">
    <property type="entry name" value="Rev_trsase/Diguanyl_cyclase"/>
</dbReference>
<keyword evidence="6" id="KW-1185">Reference proteome</keyword>
<evidence type="ECO:0000256" key="2">
    <source>
        <dbReference type="ARBA" id="ARBA00034247"/>
    </source>
</evidence>
<dbReference type="InterPro" id="IPR000160">
    <property type="entry name" value="GGDEF_dom"/>
</dbReference>
<dbReference type="InterPro" id="IPR050469">
    <property type="entry name" value="Diguanylate_Cyclase"/>
</dbReference>
<dbReference type="NCBIfam" id="TIGR00254">
    <property type="entry name" value="GGDEF"/>
    <property type="match status" value="1"/>
</dbReference>
<evidence type="ECO:0000256" key="3">
    <source>
        <dbReference type="SAM" id="Phobius"/>
    </source>
</evidence>
<dbReference type="PANTHER" id="PTHR45138">
    <property type="entry name" value="REGULATORY COMPONENTS OF SENSORY TRANSDUCTION SYSTEM"/>
    <property type="match status" value="1"/>
</dbReference>
<reference evidence="5 6" key="1">
    <citation type="submission" date="2020-05" db="EMBL/GenBank/DDBJ databases">
        <title>Aquincola sp. isolate from soil.</title>
        <authorList>
            <person name="Han J."/>
            <person name="Kim D.-U."/>
        </authorList>
    </citation>
    <scope>NUCLEOTIDE SEQUENCE [LARGE SCALE GENOMIC DNA]</scope>
    <source>
        <strain evidence="5 6">S2</strain>
    </source>
</reference>
<proteinExistence type="predicted"/>
<keyword evidence="3" id="KW-1133">Transmembrane helix</keyword>
<comment type="catalytic activity">
    <reaction evidence="2">
        <text>2 GTP = 3',3'-c-di-GMP + 2 diphosphate</text>
        <dbReference type="Rhea" id="RHEA:24898"/>
        <dbReference type="ChEBI" id="CHEBI:33019"/>
        <dbReference type="ChEBI" id="CHEBI:37565"/>
        <dbReference type="ChEBI" id="CHEBI:58805"/>
        <dbReference type="EC" id="2.7.7.65"/>
    </reaction>
</comment>
<accession>A0ABX2ET61</accession>
<evidence type="ECO:0000256" key="1">
    <source>
        <dbReference type="ARBA" id="ARBA00012528"/>
    </source>
</evidence>
<dbReference type="RefSeq" id="WP_173133821.1">
    <property type="nucleotide sequence ID" value="NZ_JABRWJ010000014.1"/>
</dbReference>
<dbReference type="CDD" id="cd12914">
    <property type="entry name" value="PDC1_DGC_like"/>
    <property type="match status" value="1"/>
</dbReference>
<keyword evidence="3" id="KW-0812">Transmembrane</keyword>
<dbReference type="PANTHER" id="PTHR45138:SF9">
    <property type="entry name" value="DIGUANYLATE CYCLASE DGCM-RELATED"/>
    <property type="match status" value="1"/>
</dbReference>
<comment type="caution">
    <text evidence="5">The sequence shown here is derived from an EMBL/GenBank/DDBJ whole genome shotgun (WGS) entry which is preliminary data.</text>
</comment>
<gene>
    <name evidence="5" type="ORF">HLB44_33040</name>
</gene>